<keyword evidence="1" id="KW-1133">Transmembrane helix</keyword>
<name>A0ABS8Q3G3_9BURK</name>
<keyword evidence="1" id="KW-0812">Transmembrane</keyword>
<evidence type="ECO:0000256" key="1">
    <source>
        <dbReference type="SAM" id="Phobius"/>
    </source>
</evidence>
<organism evidence="2 3">
    <name type="scientific">Massilia phyllostachyos</name>
    <dbReference type="NCBI Taxonomy" id="2898585"/>
    <lineage>
        <taxon>Bacteria</taxon>
        <taxon>Pseudomonadati</taxon>
        <taxon>Pseudomonadota</taxon>
        <taxon>Betaproteobacteria</taxon>
        <taxon>Burkholderiales</taxon>
        <taxon>Oxalobacteraceae</taxon>
        <taxon>Telluria group</taxon>
        <taxon>Massilia</taxon>
    </lineage>
</organism>
<protein>
    <recommendedName>
        <fullName evidence="4">DUF4321 domain-containing protein</fullName>
    </recommendedName>
</protein>
<dbReference type="RefSeq" id="WP_231056904.1">
    <property type="nucleotide sequence ID" value="NZ_JAJNOC010000001.1"/>
</dbReference>
<accession>A0ABS8Q3G3</accession>
<dbReference type="Proteomes" id="UP001179361">
    <property type="component" value="Unassembled WGS sequence"/>
</dbReference>
<keyword evidence="3" id="KW-1185">Reference proteome</keyword>
<evidence type="ECO:0000313" key="2">
    <source>
        <dbReference type="EMBL" id="MCD2515602.1"/>
    </source>
</evidence>
<keyword evidence="1" id="KW-0472">Membrane</keyword>
<feature type="transmembrane region" description="Helical" evidence="1">
    <location>
        <begin position="83"/>
        <end position="107"/>
    </location>
</feature>
<comment type="caution">
    <text evidence="2">The sequence shown here is derived from an EMBL/GenBank/DDBJ whole genome shotgun (WGS) entry which is preliminary data.</text>
</comment>
<proteinExistence type="predicted"/>
<reference evidence="2" key="1">
    <citation type="submission" date="2021-11" db="EMBL/GenBank/DDBJ databases">
        <title>The complete genome of Massilia sp sp. G4R7.</title>
        <authorList>
            <person name="Liu L."/>
            <person name="Yue J."/>
            <person name="Yuan J."/>
            <person name="Yang F."/>
            <person name="Li L."/>
        </authorList>
    </citation>
    <scope>NUCLEOTIDE SEQUENCE</scope>
    <source>
        <strain evidence="2">G4R7</strain>
    </source>
</reference>
<evidence type="ECO:0008006" key="4">
    <source>
        <dbReference type="Google" id="ProtNLM"/>
    </source>
</evidence>
<sequence length="111" mass="12366">MKRRLFKPSFLVLALILAIALALLSVWIERLGPELVVAGNLCGPSGNDFCYKPALKGGFPFAYLYDKTGISVEGRLSFFEDKFFVSGLMLDIAVYFAVTALVLRALWKTRQ</sequence>
<evidence type="ECO:0000313" key="3">
    <source>
        <dbReference type="Proteomes" id="UP001179361"/>
    </source>
</evidence>
<gene>
    <name evidence="2" type="ORF">LQ564_04675</name>
</gene>
<dbReference type="EMBL" id="JAJNOC010000001">
    <property type="protein sequence ID" value="MCD2515602.1"/>
    <property type="molecule type" value="Genomic_DNA"/>
</dbReference>